<gene>
    <name evidence="2" type="ORF">CHH67_02130</name>
    <name evidence="1" type="ORF">GNP94_02195</name>
</gene>
<keyword evidence="4" id="KW-1185">Reference proteome</keyword>
<dbReference type="InterPro" id="IPR058600">
    <property type="entry name" value="YhjD-like"/>
</dbReference>
<sequence>MLSIGLKPEETRLVKDYAVLPLLLDVLENDGETLCRCDARTPELTRMMIDQLQLAAMADLTKARRKMRESDLKVYDNRRSSLGIEVDFVCRGYHHKLSMLWGLIEAEIEQRAYAYLGLKPEDKGCLM</sequence>
<dbReference type="Proteomes" id="UP000215596">
    <property type="component" value="Unassembled WGS sequence"/>
</dbReference>
<proteinExistence type="predicted"/>
<protein>
    <submittedName>
        <fullName evidence="2">Uncharacterized protein</fullName>
    </submittedName>
</protein>
<dbReference type="EMBL" id="WOAA01000001">
    <property type="protein sequence ID" value="MUG64811.1"/>
    <property type="molecule type" value="Genomic_DNA"/>
</dbReference>
<comment type="caution">
    <text evidence="2">The sequence shown here is derived from an EMBL/GenBank/DDBJ whole genome shotgun (WGS) entry which is preliminary data.</text>
</comment>
<evidence type="ECO:0000313" key="1">
    <source>
        <dbReference type="EMBL" id="MUG64811.1"/>
    </source>
</evidence>
<evidence type="ECO:0000313" key="4">
    <source>
        <dbReference type="Proteomes" id="UP000435177"/>
    </source>
</evidence>
<reference evidence="1 4" key="2">
    <citation type="submission" date="2019-11" db="EMBL/GenBank/DDBJ databases">
        <title>Draft genome sequences of five Paenibacillus species of dairy origin.</title>
        <authorList>
            <person name="Olajide A.M."/>
            <person name="Chen S."/>
            <person name="Lapointe G."/>
        </authorList>
    </citation>
    <scope>NUCLEOTIDE SEQUENCE [LARGE SCALE GENOMIC DNA]</scope>
    <source>
        <strain evidence="1 4">3CS1</strain>
    </source>
</reference>
<dbReference type="OrthoDB" id="2910298at2"/>
<evidence type="ECO:0000313" key="2">
    <source>
        <dbReference type="EMBL" id="PAD79943.1"/>
    </source>
</evidence>
<dbReference type="EMBL" id="NPBY01000007">
    <property type="protein sequence ID" value="PAD79943.1"/>
    <property type="molecule type" value="Genomic_DNA"/>
</dbReference>
<evidence type="ECO:0000313" key="3">
    <source>
        <dbReference type="Proteomes" id="UP000215596"/>
    </source>
</evidence>
<name>A0A268F3K7_9BACL</name>
<accession>A0A268F3K7</accession>
<dbReference type="AlphaFoldDB" id="A0A268F3K7"/>
<reference evidence="2 3" key="1">
    <citation type="submission" date="2017-07" db="EMBL/GenBank/DDBJ databases">
        <title>Isolation and whole genome analysis of endospore-forming bacteria from heroin.</title>
        <authorList>
            <person name="Kalinowski J."/>
            <person name="Ahrens B."/>
            <person name="Al-Dilaimi A."/>
            <person name="Winkler A."/>
            <person name="Wibberg D."/>
            <person name="Schleenbecker U."/>
            <person name="Ruckert C."/>
            <person name="Wolfel R."/>
            <person name="Grass G."/>
        </authorList>
    </citation>
    <scope>NUCLEOTIDE SEQUENCE [LARGE SCALE GENOMIC DNA]</scope>
    <source>
        <strain evidence="2 3">7537-G1</strain>
    </source>
</reference>
<dbReference type="RefSeq" id="WP_095263332.1">
    <property type="nucleotide sequence ID" value="NZ_NPBY01000007.1"/>
</dbReference>
<dbReference type="Pfam" id="PF26325">
    <property type="entry name" value="YhjD"/>
    <property type="match status" value="1"/>
</dbReference>
<organism evidence="2 3">
    <name type="scientific">Paenibacillus campinasensis</name>
    <dbReference type="NCBI Taxonomy" id="66347"/>
    <lineage>
        <taxon>Bacteria</taxon>
        <taxon>Bacillati</taxon>
        <taxon>Bacillota</taxon>
        <taxon>Bacilli</taxon>
        <taxon>Bacillales</taxon>
        <taxon>Paenibacillaceae</taxon>
        <taxon>Paenibacillus</taxon>
    </lineage>
</organism>
<dbReference type="Proteomes" id="UP000435177">
    <property type="component" value="Unassembled WGS sequence"/>
</dbReference>